<dbReference type="GeneID" id="14875108"/>
<evidence type="ECO:0000256" key="3">
    <source>
        <dbReference type="ARBA" id="ARBA00023274"/>
    </source>
</evidence>
<dbReference type="GO" id="GO:0017148">
    <property type="term" value="P:negative regulation of translation"/>
    <property type="evidence" value="ECO:0007669"/>
    <property type="project" value="TreeGrafter"/>
</dbReference>
<dbReference type="InterPro" id="IPR036899">
    <property type="entry name" value="Ribosomal_uL13_sf"/>
</dbReference>
<dbReference type="Proteomes" id="UP000007797">
    <property type="component" value="Unassembled WGS sequence"/>
</dbReference>
<dbReference type="RefSeq" id="XP_004360902.1">
    <property type="nucleotide sequence ID" value="XM_004360845.1"/>
</dbReference>
<keyword evidence="3" id="KW-0687">Ribonucleoprotein</keyword>
<dbReference type="KEGG" id="dfa:DFA_05181"/>
<dbReference type="InterPro" id="IPR005823">
    <property type="entry name" value="Ribosomal_uL13_bac-type"/>
</dbReference>
<dbReference type="GO" id="GO:0003735">
    <property type="term" value="F:structural constituent of ribosome"/>
    <property type="evidence" value="ECO:0007669"/>
    <property type="project" value="InterPro"/>
</dbReference>
<proteinExistence type="inferred from homology"/>
<comment type="similarity">
    <text evidence="1">Belongs to the universal ribosomal protein uL13 family.</text>
</comment>
<dbReference type="OrthoDB" id="274622at2759"/>
<reference evidence="5" key="1">
    <citation type="journal article" date="2011" name="Genome Res.">
        <title>Phylogeny-wide analysis of social amoeba genomes highlights ancient origins for complex intercellular communication.</title>
        <authorList>
            <person name="Heidel A.J."/>
            <person name="Lawal H.M."/>
            <person name="Felder M."/>
            <person name="Schilde C."/>
            <person name="Helps N.R."/>
            <person name="Tunggal B."/>
            <person name="Rivero F."/>
            <person name="John U."/>
            <person name="Schleicher M."/>
            <person name="Eichinger L."/>
            <person name="Platzer M."/>
            <person name="Noegel A.A."/>
            <person name="Schaap P."/>
            <person name="Gloeckner G."/>
        </authorList>
    </citation>
    <scope>NUCLEOTIDE SEQUENCE [LARGE SCALE GENOMIC DNA]</scope>
    <source>
        <strain evidence="5">SH3</strain>
    </source>
</reference>
<keyword evidence="2 4" id="KW-0689">Ribosomal protein</keyword>
<dbReference type="HAMAP" id="MF_01366">
    <property type="entry name" value="Ribosomal_uL13"/>
    <property type="match status" value="1"/>
</dbReference>
<name>F4PNJ8_CACFS</name>
<dbReference type="SUPFAM" id="SSF52161">
    <property type="entry name" value="Ribosomal protein L13"/>
    <property type="match status" value="1"/>
</dbReference>
<dbReference type="PANTHER" id="PTHR11545">
    <property type="entry name" value="RIBOSOMAL PROTEIN L13"/>
    <property type="match status" value="1"/>
</dbReference>
<evidence type="ECO:0000313" key="5">
    <source>
        <dbReference type="Proteomes" id="UP000007797"/>
    </source>
</evidence>
<sequence length="228" mass="26086">MGSRAIFKNQLTSTPLWHVVDATGHHVGKLASKIAGLLRGKHKPIFDNSAPLQCGDFVVVLNAHRIEFTGKKWDQKLYRKHSGYPGGLKETKAKDMRIDNPEYIIRHAVMGMLPRNNNKSYLGQRLKVYDGIHNPHQGQIAQIPTSPMQLNIGPYEAPSFEPTEQEINDYFAGYQVEVVNNDEQLSMVETKVISHKEKLKIERRLERKRRVGELRPLKIDLSTQQKKQ</sequence>
<dbReference type="NCBIfam" id="TIGR01066">
    <property type="entry name" value="rplM_bact"/>
    <property type="match status" value="1"/>
</dbReference>
<gene>
    <name evidence="4" type="ORF">DFA_05181</name>
</gene>
<dbReference type="OMA" id="EFTGKKW"/>
<dbReference type="AlphaFoldDB" id="F4PNJ8"/>
<evidence type="ECO:0000256" key="2">
    <source>
        <dbReference type="ARBA" id="ARBA00022980"/>
    </source>
</evidence>
<evidence type="ECO:0000256" key="1">
    <source>
        <dbReference type="ARBA" id="ARBA00006227"/>
    </source>
</evidence>
<dbReference type="GO" id="GO:0005762">
    <property type="term" value="C:mitochondrial large ribosomal subunit"/>
    <property type="evidence" value="ECO:0007669"/>
    <property type="project" value="TreeGrafter"/>
</dbReference>
<protein>
    <submittedName>
        <fullName evidence="4">50S ribosomal protein L13</fullName>
    </submittedName>
</protein>
<dbReference type="PANTHER" id="PTHR11545:SF2">
    <property type="entry name" value="LARGE RIBOSOMAL SUBUNIT PROTEIN UL13M"/>
    <property type="match status" value="1"/>
</dbReference>
<dbReference type="Gene3D" id="3.90.1180.10">
    <property type="entry name" value="Ribosomal protein L13"/>
    <property type="match status" value="1"/>
</dbReference>
<organism evidence="4 5">
    <name type="scientific">Cavenderia fasciculata</name>
    <name type="common">Slime mold</name>
    <name type="synonym">Dictyostelium fasciculatum</name>
    <dbReference type="NCBI Taxonomy" id="261658"/>
    <lineage>
        <taxon>Eukaryota</taxon>
        <taxon>Amoebozoa</taxon>
        <taxon>Evosea</taxon>
        <taxon>Eumycetozoa</taxon>
        <taxon>Dictyostelia</taxon>
        <taxon>Acytosteliales</taxon>
        <taxon>Cavenderiaceae</taxon>
        <taxon>Cavenderia</taxon>
    </lineage>
</organism>
<dbReference type="GO" id="GO:0006412">
    <property type="term" value="P:translation"/>
    <property type="evidence" value="ECO:0007669"/>
    <property type="project" value="InterPro"/>
</dbReference>
<evidence type="ECO:0000313" key="4">
    <source>
        <dbReference type="EMBL" id="EGG23051.1"/>
    </source>
</evidence>
<dbReference type="EMBL" id="GL883008">
    <property type="protein sequence ID" value="EGG23051.1"/>
    <property type="molecule type" value="Genomic_DNA"/>
</dbReference>
<accession>F4PNJ8</accession>
<dbReference type="GO" id="GO:0003729">
    <property type="term" value="F:mRNA binding"/>
    <property type="evidence" value="ECO:0007669"/>
    <property type="project" value="TreeGrafter"/>
</dbReference>
<keyword evidence="5" id="KW-1185">Reference proteome</keyword>
<dbReference type="CDD" id="cd00392">
    <property type="entry name" value="Ribosomal_L13"/>
    <property type="match status" value="1"/>
</dbReference>
<dbReference type="STRING" id="1054147.F4PNJ8"/>
<dbReference type="Pfam" id="PF00572">
    <property type="entry name" value="Ribosomal_L13"/>
    <property type="match status" value="1"/>
</dbReference>
<dbReference type="InterPro" id="IPR005822">
    <property type="entry name" value="Ribosomal_uL13"/>
</dbReference>